<comment type="caution">
    <text evidence="4">The sequence shown here is derived from an EMBL/GenBank/DDBJ whole genome shotgun (WGS) entry which is preliminary data.</text>
</comment>
<evidence type="ECO:0000313" key="5">
    <source>
        <dbReference type="Proteomes" id="UP000216682"/>
    </source>
</evidence>
<dbReference type="Gene3D" id="3.90.550.10">
    <property type="entry name" value="Spore Coat Polysaccharide Biosynthesis Protein SpsA, Chain A"/>
    <property type="match status" value="1"/>
</dbReference>
<protein>
    <recommendedName>
        <fullName evidence="1">Putative glycosyltransferase TagX</fullName>
    </recommendedName>
    <alternativeName>
        <fullName evidence="2">Teichoic acid biosynthesis protein X</fullName>
    </alternativeName>
</protein>
<dbReference type="SUPFAM" id="SSF53448">
    <property type="entry name" value="Nucleotide-diphospho-sugar transferases"/>
    <property type="match status" value="1"/>
</dbReference>
<accession>A0A265E6T0</accession>
<dbReference type="PANTHER" id="PTHR43685">
    <property type="entry name" value="GLYCOSYLTRANSFERASE"/>
    <property type="match status" value="1"/>
</dbReference>
<dbReference type="InterPro" id="IPR050834">
    <property type="entry name" value="Glycosyltransf_2"/>
</dbReference>
<dbReference type="PANTHER" id="PTHR43685:SF2">
    <property type="entry name" value="GLYCOSYLTRANSFERASE 2-LIKE DOMAIN-CONTAINING PROTEIN"/>
    <property type="match status" value="1"/>
</dbReference>
<evidence type="ECO:0000313" key="4">
    <source>
        <dbReference type="EMBL" id="OZT77294.1"/>
    </source>
</evidence>
<dbReference type="InterPro" id="IPR001173">
    <property type="entry name" value="Glyco_trans_2-like"/>
</dbReference>
<dbReference type="GO" id="GO:0016740">
    <property type="term" value="F:transferase activity"/>
    <property type="evidence" value="ECO:0007669"/>
    <property type="project" value="UniProtKB-KW"/>
</dbReference>
<evidence type="ECO:0000259" key="3">
    <source>
        <dbReference type="Pfam" id="PF00535"/>
    </source>
</evidence>
<evidence type="ECO:0000256" key="2">
    <source>
        <dbReference type="ARBA" id="ARBA00041596"/>
    </source>
</evidence>
<dbReference type="InterPro" id="IPR029044">
    <property type="entry name" value="Nucleotide-diphossugar_trans"/>
</dbReference>
<evidence type="ECO:0000256" key="1">
    <source>
        <dbReference type="ARBA" id="ARBA00040220"/>
    </source>
</evidence>
<dbReference type="Pfam" id="PF00535">
    <property type="entry name" value="Glycos_transf_2"/>
    <property type="match status" value="1"/>
</dbReference>
<name>A0A265E6T0_9STAP</name>
<dbReference type="Proteomes" id="UP000216682">
    <property type="component" value="Unassembled WGS sequence"/>
</dbReference>
<keyword evidence="4" id="KW-0808">Transferase</keyword>
<dbReference type="AlphaFoldDB" id="A0A265E6T0"/>
<dbReference type="CDD" id="cd00761">
    <property type="entry name" value="Glyco_tranf_GTA_type"/>
    <property type="match status" value="1"/>
</dbReference>
<sequence>MEDTQKEVASLKEMNKSERLKYYSKLLDEDYLRAIEHLSNDRMYNNQINYYEKFEQEGKVDFLEAASMHFNDLSRSNGSRYFDKLDLNIGIICDEFLYHSYKDVANFHYINAEGAGLTKNLDFLIVASTWKGLDGSWEQVASPRSGKRERLMEVIQSAKDLGIPVAFYSKEDPVNYDLFKDIARECDAVYTSAEEMVDEYRTYCGTDKVYVMEFGVNPEYHNPVGSYSSAAWENRNHVIFAGSWTQKYPVRNKESSQMFDGVKESGYDLTIIDRNLHLKRSRYQFPSRYIENLTYPMQHDDLMNTHRLYRWAINVNSVKYSETMFANRVYELQAMGNLMLTNYSMGVNNKFPHLFMVNLKEDVKPMLTNHTEADYRDIRAKGIRQVMLNDTAYHRISQYAGNFGIETAVRPKEVLVVVEERNEHSEAAFNRQMYAHKTLVERHEVSSDLLKQYDFVTFFKDGLLYEEYHLEDLLSAFVYVDVDFVTKRDEGAHEYTEEKGNPGLTMYDAALMDAQLEMDSTNGYVIPRTEIMETVPQAKGGEKLVSVIIPIHNNGRYLEDKCYRSLTRSSIFNKMELIFINDGSTDPETIRIIDRLRRRNPDIRYFEFEEGSGSASRPRNKGAEMVRTKYMTYLDPDNEASGDGYADLLNSLLEHPEVDMVVGNIIKEDNDRKASFQYAGTVRKYNDDNNYIADTYKYMKDSGLRAQSIQALIIRTDVVQKNRIRMVEGAAGQDTMFFQELMLNSSKALAVDTFVHMYYAAVSGSVTNTIGKKFFDKYYRLEIERIPFLKKYNLLETYMQERFNFYVKGWYVIRLDRIKPEEREEAITRFLDIYSLYDEYPRPENEELDKIIKDLKKEVGYAQ</sequence>
<dbReference type="EMBL" id="NPEZ01000003">
    <property type="protein sequence ID" value="OZT77294.1"/>
    <property type="molecule type" value="Genomic_DNA"/>
</dbReference>
<proteinExistence type="predicted"/>
<organism evidence="4 5">
    <name type="scientific">Salinicoccus roseus</name>
    <dbReference type="NCBI Taxonomy" id="45670"/>
    <lineage>
        <taxon>Bacteria</taxon>
        <taxon>Bacillati</taxon>
        <taxon>Bacillota</taxon>
        <taxon>Bacilli</taxon>
        <taxon>Bacillales</taxon>
        <taxon>Staphylococcaceae</taxon>
        <taxon>Salinicoccus</taxon>
    </lineage>
</organism>
<feature type="domain" description="Glycosyltransferase 2-like" evidence="3">
    <location>
        <begin position="546"/>
        <end position="677"/>
    </location>
</feature>
<gene>
    <name evidence="4" type="ORF">CFN03_07435</name>
</gene>
<reference evidence="4 5" key="1">
    <citation type="submission" date="2017-07" db="EMBL/GenBank/DDBJ databases">
        <title>Shotgun whole genome sequences of three halophilic bacterial isolates.</title>
        <authorList>
            <person name="Pozzo T."/>
            <person name="Higdon S.M."/>
            <person name="Quillaguaman J."/>
        </authorList>
    </citation>
    <scope>NUCLEOTIDE SEQUENCE [LARGE SCALE GENOMIC DNA]</scope>
    <source>
        <strain evidence="4 5">BU-1</strain>
    </source>
</reference>